<evidence type="ECO:0000256" key="4">
    <source>
        <dbReference type="ARBA" id="ARBA00022782"/>
    </source>
</evidence>
<reference evidence="8" key="1">
    <citation type="journal article" date="2023" name="Science">
        <title>Genome structures resolve the early diversification of teleost fishes.</title>
        <authorList>
            <person name="Parey E."/>
            <person name="Louis A."/>
            <person name="Montfort J."/>
            <person name="Bouchez O."/>
            <person name="Roques C."/>
            <person name="Iampietro C."/>
            <person name="Lluch J."/>
            <person name="Castinel A."/>
            <person name="Donnadieu C."/>
            <person name="Desvignes T."/>
            <person name="Floi Bucao C."/>
            <person name="Jouanno E."/>
            <person name="Wen M."/>
            <person name="Mejri S."/>
            <person name="Dirks R."/>
            <person name="Jansen H."/>
            <person name="Henkel C."/>
            <person name="Chen W.J."/>
            <person name="Zahm M."/>
            <person name="Cabau C."/>
            <person name="Klopp C."/>
            <person name="Thompson A.W."/>
            <person name="Robinson-Rechavi M."/>
            <person name="Braasch I."/>
            <person name="Lecointre G."/>
            <person name="Bobe J."/>
            <person name="Postlethwait J.H."/>
            <person name="Berthelot C."/>
            <person name="Roest Crollius H."/>
            <person name="Guiguen Y."/>
        </authorList>
    </citation>
    <scope>NUCLEOTIDE SEQUENCE</scope>
    <source>
        <strain evidence="8">Concon-B</strain>
    </source>
</reference>
<feature type="compositionally biased region" description="Polar residues" evidence="6">
    <location>
        <begin position="479"/>
        <end position="489"/>
    </location>
</feature>
<name>A0A9Q1DQZ1_CONCO</name>
<organism evidence="8 9">
    <name type="scientific">Conger conger</name>
    <name type="common">Conger eel</name>
    <name type="synonym">Muraena conger</name>
    <dbReference type="NCBI Taxonomy" id="82655"/>
    <lineage>
        <taxon>Eukaryota</taxon>
        <taxon>Metazoa</taxon>
        <taxon>Chordata</taxon>
        <taxon>Craniata</taxon>
        <taxon>Vertebrata</taxon>
        <taxon>Euteleostomi</taxon>
        <taxon>Actinopterygii</taxon>
        <taxon>Neopterygii</taxon>
        <taxon>Teleostei</taxon>
        <taxon>Anguilliformes</taxon>
        <taxon>Congridae</taxon>
        <taxon>Conger</taxon>
    </lineage>
</organism>
<dbReference type="InterPro" id="IPR021203">
    <property type="entry name" value="Muellerian-inhibiting_factor"/>
</dbReference>
<evidence type="ECO:0000313" key="8">
    <source>
        <dbReference type="EMBL" id="KAJ8278878.1"/>
    </source>
</evidence>
<dbReference type="OrthoDB" id="9893739at2759"/>
<dbReference type="PROSITE" id="PS51362">
    <property type="entry name" value="TGF_BETA_2"/>
    <property type="match status" value="1"/>
</dbReference>
<dbReference type="PANTHER" id="PTHR15009:SF4">
    <property type="entry name" value="MUELLERIAN-INHIBITING FACTOR"/>
    <property type="match status" value="1"/>
</dbReference>
<feature type="region of interest" description="Disordered" evidence="6">
    <location>
        <begin position="455"/>
        <end position="494"/>
    </location>
</feature>
<keyword evidence="4" id="KW-0221">Differentiation</keyword>
<comment type="subcellular location">
    <subcellularLocation>
        <location evidence="1">Secreted</location>
    </subcellularLocation>
</comment>
<sequence>MLFRRTGKRTRKEPEERLASRGWAPRPLDRGSATGRLLAAFRRSPRRRPDPVPHSVCLCTSLRAAAGHLHEPSLALKFGHSLGEWECVYIPRPARRPAQKRGGRRFGQRAGQTDRHVDKEGDKSDAAVVALRHGNAPTPWGRKGRDGPNPKSRPSQARAQTGEVAKQPQAVFRLNIAVCCKYPWHALHNLHSCCVRCHNLVNKTLNRKCGTDERHGGEDGPQGGEQEDEKLAPRLQSRSPDDATATTDQNTTSLRDPEPEPDPRSQCWTGPCFGLGEDQEPVGRDLFNALLEGWGREREPEQEDLTRFGLCPDPSGNSSGLDPVLSALANAVEKDRGGLHVLQPTKELWGVHGEHQRRELTLRFLLPPTLRPQLDSLTPTLLFALGGSTGTGGLRASFASESLLPHKQTACILAGTRYVVLTGRQTKDHAHGHLTLRITVEVKQTEEGEKRSLQDLLTGEGAGPNATQGPLLLFRSRTPDSSASPSNGLTPEMVQSPDALASSRTFLFLCALQKFLSMALSPGKLESLPSRAASVSLDVLQSLPPLSLGASSSESLLLGLLNSSAPTVFSFPCRATDLLEHRVELDLQPPLVAILRLRLEEAVTRMVREVTGGCGLRERLQKLQELASLPGEGGGEAPADMENHREAQYRALLLFKALQVVLGAWEEERGLRSARGGEEGSGRGGTCRLQPLTVSLKSYVLTPDTAAINNCEGACGFPLADANNHAILLNSHEQSGLALGRSLCCVPLEYDDLQVVELKGGGTQITIKPNMVAKKCGCR</sequence>
<dbReference type="Pfam" id="PF00019">
    <property type="entry name" value="TGF_beta"/>
    <property type="match status" value="1"/>
</dbReference>
<evidence type="ECO:0000256" key="6">
    <source>
        <dbReference type="SAM" id="MobiDB-lite"/>
    </source>
</evidence>
<dbReference type="SMART" id="SM00204">
    <property type="entry name" value="TGFB"/>
    <property type="match status" value="1"/>
</dbReference>
<dbReference type="PANTHER" id="PTHR15009">
    <property type="entry name" value="MUELLERIAN-INHIBITING FACTOR"/>
    <property type="match status" value="1"/>
</dbReference>
<dbReference type="Proteomes" id="UP001152803">
    <property type="component" value="Unassembled WGS sequence"/>
</dbReference>
<evidence type="ECO:0000313" key="9">
    <source>
        <dbReference type="Proteomes" id="UP001152803"/>
    </source>
</evidence>
<feature type="compositionally biased region" description="Basic residues" evidence="6">
    <location>
        <begin position="96"/>
        <end position="107"/>
    </location>
</feature>
<dbReference type="GO" id="GO:0005576">
    <property type="term" value="C:extracellular region"/>
    <property type="evidence" value="ECO:0007669"/>
    <property type="project" value="UniProtKB-SubCell"/>
</dbReference>
<accession>A0A9Q1DQZ1</accession>
<protein>
    <recommendedName>
        <fullName evidence="7">TGF-beta family profile domain-containing protein</fullName>
    </recommendedName>
</protein>
<dbReference type="SUPFAM" id="SSF57501">
    <property type="entry name" value="Cystine-knot cytokines"/>
    <property type="match status" value="1"/>
</dbReference>
<dbReference type="EMBL" id="JAFJMO010000004">
    <property type="protein sequence ID" value="KAJ8278878.1"/>
    <property type="molecule type" value="Genomic_DNA"/>
</dbReference>
<keyword evidence="9" id="KW-1185">Reference proteome</keyword>
<dbReference type="CDD" id="cd13757">
    <property type="entry name" value="TGF_beta_AMH"/>
    <property type="match status" value="1"/>
</dbReference>
<evidence type="ECO:0000259" key="7">
    <source>
        <dbReference type="PROSITE" id="PS51362"/>
    </source>
</evidence>
<feature type="domain" description="TGF-beta family profile" evidence="7">
    <location>
        <begin position="669"/>
        <end position="779"/>
    </location>
</feature>
<dbReference type="AlphaFoldDB" id="A0A9Q1DQZ1"/>
<comment type="similarity">
    <text evidence="5">Belongs to the TGF-beta family.</text>
</comment>
<evidence type="ECO:0000256" key="1">
    <source>
        <dbReference type="ARBA" id="ARBA00004613"/>
    </source>
</evidence>
<dbReference type="InterPro" id="IPR001839">
    <property type="entry name" value="TGF-b_C"/>
</dbReference>
<dbReference type="InterPro" id="IPR006799">
    <property type="entry name" value="AMH_N"/>
</dbReference>
<dbReference type="GO" id="GO:0008083">
    <property type="term" value="F:growth factor activity"/>
    <property type="evidence" value="ECO:0007669"/>
    <property type="project" value="UniProtKB-KW"/>
</dbReference>
<dbReference type="Pfam" id="PF04709">
    <property type="entry name" value="AMH_N"/>
    <property type="match status" value="1"/>
</dbReference>
<evidence type="ECO:0000256" key="2">
    <source>
        <dbReference type="ARBA" id="ARBA00022525"/>
    </source>
</evidence>
<dbReference type="Gene3D" id="2.10.90.10">
    <property type="entry name" value="Cystine-knot cytokines"/>
    <property type="match status" value="1"/>
</dbReference>
<dbReference type="GO" id="GO:0008406">
    <property type="term" value="P:gonad development"/>
    <property type="evidence" value="ECO:0007669"/>
    <property type="project" value="InterPro"/>
</dbReference>
<feature type="region of interest" description="Disordered" evidence="6">
    <location>
        <begin position="96"/>
        <end position="165"/>
    </location>
</feature>
<evidence type="ECO:0000256" key="5">
    <source>
        <dbReference type="RuleBase" id="RU000354"/>
    </source>
</evidence>
<evidence type="ECO:0000256" key="3">
    <source>
        <dbReference type="ARBA" id="ARBA00022729"/>
    </source>
</evidence>
<feature type="region of interest" description="Disordered" evidence="6">
    <location>
        <begin position="1"/>
        <end position="31"/>
    </location>
</feature>
<dbReference type="GO" id="GO:0030154">
    <property type="term" value="P:cell differentiation"/>
    <property type="evidence" value="ECO:0007669"/>
    <property type="project" value="UniProtKB-KW"/>
</dbReference>
<feature type="compositionally biased region" description="Basic and acidic residues" evidence="6">
    <location>
        <begin position="112"/>
        <end position="125"/>
    </location>
</feature>
<proteinExistence type="inferred from homology"/>
<dbReference type="InterPro" id="IPR029034">
    <property type="entry name" value="Cystine-knot_cytokine"/>
</dbReference>
<keyword evidence="5" id="KW-0339">Growth factor</keyword>
<keyword evidence="3" id="KW-0732">Signal</keyword>
<feature type="compositionally biased region" description="Basic and acidic residues" evidence="6">
    <location>
        <begin position="209"/>
        <end position="218"/>
    </location>
</feature>
<feature type="compositionally biased region" description="Basic residues" evidence="6">
    <location>
        <begin position="1"/>
        <end position="11"/>
    </location>
</feature>
<feature type="region of interest" description="Disordered" evidence="6">
    <location>
        <begin position="208"/>
        <end position="270"/>
    </location>
</feature>
<gene>
    <name evidence="8" type="ORF">COCON_G00059440</name>
</gene>
<comment type="caution">
    <text evidence="8">The sequence shown here is derived from an EMBL/GenBank/DDBJ whole genome shotgun (WGS) entry which is preliminary data.</text>
</comment>
<keyword evidence="2" id="KW-0964">Secreted</keyword>